<sequence length="231" mass="25620">MGVTVKKMPSRAILCVHGGGASPDIFRFQLATFRAALKNEFEFVYAAGPHKAIPGPDVLPFFAGMKEFYSWFRREATSTDEEVEVFNVSIKASVEKWERTNPHSKIVGVLGFSQGGLASTMLLWEQQMGLLPWLPKLEFGVLICSAYSEVEAEYMRENSNLGGDAIQKISVPSLHVHGSQDCNLGQARDTLATHYSADSARVINFEGAHHVPQKWEDIEKMANAIRQFVSA</sequence>
<evidence type="ECO:0000313" key="2">
    <source>
        <dbReference type="Proteomes" id="UP000805649"/>
    </source>
</evidence>
<keyword evidence="2" id="KW-1185">Reference proteome</keyword>
<gene>
    <name evidence="1" type="ORF">CTRU02_215007</name>
</gene>
<proteinExistence type="predicted"/>
<reference evidence="1 2" key="1">
    <citation type="journal article" date="2020" name="Phytopathology">
        <title>Genome Sequence Resources of Colletotrichum truncatum, C. plurivorum, C. musicola, and C. sojae: Four Species Pathogenic to Soybean (Glycine max).</title>
        <authorList>
            <person name="Rogerio F."/>
            <person name="Boufleur T.R."/>
            <person name="Ciampi-Guillardi M."/>
            <person name="Sukno S.A."/>
            <person name="Thon M.R."/>
            <person name="Massola Junior N.S."/>
            <person name="Baroncelli R."/>
        </authorList>
    </citation>
    <scope>NUCLEOTIDE SEQUENCE [LARGE SCALE GENOMIC DNA]</scope>
    <source>
        <strain evidence="1 2">CMES1059</strain>
    </source>
</reference>
<name>A0ACC3YEA5_COLTU</name>
<evidence type="ECO:0000313" key="1">
    <source>
        <dbReference type="EMBL" id="KAL0930187.1"/>
    </source>
</evidence>
<comment type="caution">
    <text evidence="1">The sequence shown here is derived from an EMBL/GenBank/DDBJ whole genome shotgun (WGS) entry which is preliminary data.</text>
</comment>
<accession>A0ACC3YEA5</accession>
<dbReference type="Proteomes" id="UP000805649">
    <property type="component" value="Unassembled WGS sequence"/>
</dbReference>
<protein>
    <submittedName>
        <fullName evidence="1">Phospholipase carboxylesterase</fullName>
    </submittedName>
</protein>
<dbReference type="EMBL" id="VUJX02000012">
    <property type="protein sequence ID" value="KAL0930187.1"/>
    <property type="molecule type" value="Genomic_DNA"/>
</dbReference>
<organism evidence="1 2">
    <name type="scientific">Colletotrichum truncatum</name>
    <name type="common">Anthracnose fungus</name>
    <name type="synonym">Colletotrichum capsici</name>
    <dbReference type="NCBI Taxonomy" id="5467"/>
    <lineage>
        <taxon>Eukaryota</taxon>
        <taxon>Fungi</taxon>
        <taxon>Dikarya</taxon>
        <taxon>Ascomycota</taxon>
        <taxon>Pezizomycotina</taxon>
        <taxon>Sordariomycetes</taxon>
        <taxon>Hypocreomycetidae</taxon>
        <taxon>Glomerellales</taxon>
        <taxon>Glomerellaceae</taxon>
        <taxon>Colletotrichum</taxon>
        <taxon>Colletotrichum truncatum species complex</taxon>
    </lineage>
</organism>